<dbReference type="EMBL" id="FZNY01000001">
    <property type="protein sequence ID" value="SNR48867.1"/>
    <property type="molecule type" value="Genomic_DNA"/>
</dbReference>
<dbReference type="Proteomes" id="UP000198379">
    <property type="component" value="Unassembled WGS sequence"/>
</dbReference>
<dbReference type="AlphaFoldDB" id="A0A238WQX7"/>
<evidence type="ECO:0000313" key="2">
    <source>
        <dbReference type="Proteomes" id="UP000198379"/>
    </source>
</evidence>
<accession>A0A238WQX7</accession>
<sequence>MGEKKGILSIWAGTISDITYEQFRDDWMEEKYNTGNSDIEGFSKFMQVYNTGWYDHDFQDIRFIEKPILFSEFIKDCSYYESYADTVIEVANKKKIHTCNVIIVLFDFEHQEVKDQITENQALSFLGSFPYKVILSKEFLDILNKK</sequence>
<dbReference type="RefSeq" id="WP_089370624.1">
    <property type="nucleotide sequence ID" value="NZ_BMEP01000003.1"/>
</dbReference>
<dbReference type="Pfam" id="PF14112">
    <property type="entry name" value="DUF4284"/>
    <property type="match status" value="1"/>
</dbReference>
<reference evidence="1 2" key="1">
    <citation type="submission" date="2017-06" db="EMBL/GenBank/DDBJ databases">
        <authorList>
            <person name="Kim H.J."/>
            <person name="Triplett B.A."/>
        </authorList>
    </citation>
    <scope>NUCLEOTIDE SEQUENCE [LARGE SCALE GENOMIC DNA]</scope>
    <source>
        <strain evidence="1 2">DSM 25597</strain>
    </source>
</reference>
<dbReference type="OrthoDB" id="8851623at2"/>
<evidence type="ECO:0000313" key="1">
    <source>
        <dbReference type="EMBL" id="SNR48867.1"/>
    </source>
</evidence>
<keyword evidence="2" id="KW-1185">Reference proteome</keyword>
<name>A0A238WQX7_9FLAO</name>
<proteinExistence type="predicted"/>
<dbReference type="InterPro" id="IPR025560">
    <property type="entry name" value="Imm22"/>
</dbReference>
<protein>
    <submittedName>
        <fullName evidence="1">Immunity protein 22</fullName>
    </submittedName>
</protein>
<organism evidence="1 2">
    <name type="scientific">Dokdonia pacifica</name>
    <dbReference type="NCBI Taxonomy" id="1627892"/>
    <lineage>
        <taxon>Bacteria</taxon>
        <taxon>Pseudomonadati</taxon>
        <taxon>Bacteroidota</taxon>
        <taxon>Flavobacteriia</taxon>
        <taxon>Flavobacteriales</taxon>
        <taxon>Flavobacteriaceae</taxon>
        <taxon>Dokdonia</taxon>
    </lineage>
</organism>
<gene>
    <name evidence="1" type="ORF">SAMN06265376_1011367</name>
</gene>